<dbReference type="RefSeq" id="WP_326508963.1">
    <property type="nucleotide sequence ID" value="NZ_JAWIIV010000028.1"/>
</dbReference>
<comment type="caution">
    <text evidence="2">The sequence shown here is derived from an EMBL/GenBank/DDBJ whole genome shotgun (WGS) entry which is preliminary data.</text>
</comment>
<feature type="transmembrane region" description="Helical" evidence="1">
    <location>
        <begin position="53"/>
        <end position="76"/>
    </location>
</feature>
<sequence>MSTYLILKTLHVLSSVFLAGVGFGSAYYLFFANRSNSVAAQAVVGRLVARADWVFTTPAGFIQPITGFALMHMAGWKMSTPWIAWTLVLYVLAGACWLPVLWLQLRMKNMAEQAVASNSALPALYWRYARWWEALGYPAFVAMVIIYFLMVAKPNLPWPWQ</sequence>
<name>A0ABU6JF42_9BURK</name>
<reference evidence="2 3" key="1">
    <citation type="submission" date="2023-10" db="EMBL/GenBank/DDBJ databases">
        <title>Noviherbaspirillum sp. CPCC 100848 genome assembly.</title>
        <authorList>
            <person name="Li X.Y."/>
            <person name="Fang X.M."/>
        </authorList>
    </citation>
    <scope>NUCLEOTIDE SEQUENCE [LARGE SCALE GENOMIC DNA]</scope>
    <source>
        <strain evidence="2 3">CPCC 100848</strain>
    </source>
</reference>
<feature type="transmembrane region" description="Helical" evidence="1">
    <location>
        <begin position="82"/>
        <end position="103"/>
    </location>
</feature>
<keyword evidence="3" id="KW-1185">Reference proteome</keyword>
<accession>A0ABU6JF42</accession>
<keyword evidence="1" id="KW-0812">Transmembrane</keyword>
<evidence type="ECO:0000313" key="2">
    <source>
        <dbReference type="EMBL" id="MEC4722284.1"/>
    </source>
</evidence>
<keyword evidence="1" id="KW-1133">Transmembrane helix</keyword>
<evidence type="ECO:0000256" key="1">
    <source>
        <dbReference type="SAM" id="Phobius"/>
    </source>
</evidence>
<dbReference type="InterPro" id="IPR018729">
    <property type="entry name" value="DUF2269_transmembrane"/>
</dbReference>
<keyword evidence="1" id="KW-0472">Membrane</keyword>
<dbReference type="EMBL" id="JAWIIV010000028">
    <property type="protein sequence ID" value="MEC4722284.1"/>
    <property type="molecule type" value="Genomic_DNA"/>
</dbReference>
<dbReference type="Proteomes" id="UP001352263">
    <property type="component" value="Unassembled WGS sequence"/>
</dbReference>
<organism evidence="2 3">
    <name type="scientific">Noviherbaspirillum album</name>
    <dbReference type="NCBI Taxonomy" id="3080276"/>
    <lineage>
        <taxon>Bacteria</taxon>
        <taxon>Pseudomonadati</taxon>
        <taxon>Pseudomonadota</taxon>
        <taxon>Betaproteobacteria</taxon>
        <taxon>Burkholderiales</taxon>
        <taxon>Oxalobacteraceae</taxon>
        <taxon>Noviherbaspirillum</taxon>
    </lineage>
</organism>
<protein>
    <submittedName>
        <fullName evidence="2">DUF2269 domain-containing protein</fullName>
    </submittedName>
</protein>
<gene>
    <name evidence="2" type="ORF">RY831_24270</name>
</gene>
<feature type="transmembrane region" description="Helical" evidence="1">
    <location>
        <begin position="12"/>
        <end position="32"/>
    </location>
</feature>
<evidence type="ECO:0000313" key="3">
    <source>
        <dbReference type="Proteomes" id="UP001352263"/>
    </source>
</evidence>
<proteinExistence type="predicted"/>
<dbReference type="Pfam" id="PF10027">
    <property type="entry name" value="DUF2269"/>
    <property type="match status" value="1"/>
</dbReference>
<feature type="transmembrane region" description="Helical" evidence="1">
    <location>
        <begin position="134"/>
        <end position="152"/>
    </location>
</feature>